<dbReference type="PANTHER" id="PTHR40761">
    <property type="entry name" value="CONSERVED INTEGRAL MEMBRANE ALANINE VALINE AND LEUCINE RICH PROTEIN-RELATED"/>
    <property type="match status" value="1"/>
</dbReference>
<gene>
    <name evidence="2" type="ORF">SAMN05660324_0345</name>
</gene>
<name>A0A1G7LPL6_9ACTN</name>
<feature type="transmembrane region" description="Helical" evidence="1">
    <location>
        <begin position="120"/>
        <end position="139"/>
    </location>
</feature>
<reference evidence="3" key="1">
    <citation type="submission" date="2016-10" db="EMBL/GenBank/DDBJ databases">
        <authorList>
            <person name="Varghese N."/>
            <person name="Submissions S."/>
        </authorList>
    </citation>
    <scope>NUCLEOTIDE SEQUENCE [LARGE SCALE GENOMIC DNA]</scope>
    <source>
        <strain evidence="3">DSM 44526</strain>
    </source>
</reference>
<dbReference type="Proteomes" id="UP000198863">
    <property type="component" value="Unassembled WGS sequence"/>
</dbReference>
<organism evidence="2 3">
    <name type="scientific">Klenkia brasiliensis</name>
    <dbReference type="NCBI Taxonomy" id="333142"/>
    <lineage>
        <taxon>Bacteria</taxon>
        <taxon>Bacillati</taxon>
        <taxon>Actinomycetota</taxon>
        <taxon>Actinomycetes</taxon>
        <taxon>Geodermatophilales</taxon>
        <taxon>Geodermatophilaceae</taxon>
        <taxon>Klenkia</taxon>
    </lineage>
</organism>
<dbReference type="PANTHER" id="PTHR40761:SF1">
    <property type="entry name" value="CONSERVED INTEGRAL MEMBRANE ALANINE VALINE AND LEUCINE RICH PROTEIN-RELATED"/>
    <property type="match status" value="1"/>
</dbReference>
<dbReference type="RefSeq" id="WP_091057250.1">
    <property type="nucleotide sequence ID" value="NZ_FNCF01000001.1"/>
</dbReference>
<keyword evidence="3" id="KW-1185">Reference proteome</keyword>
<feature type="transmembrane region" description="Helical" evidence="1">
    <location>
        <begin position="90"/>
        <end position="108"/>
    </location>
</feature>
<feature type="transmembrane region" description="Helical" evidence="1">
    <location>
        <begin position="236"/>
        <end position="257"/>
    </location>
</feature>
<feature type="transmembrane region" description="Helical" evidence="1">
    <location>
        <begin position="170"/>
        <end position="193"/>
    </location>
</feature>
<keyword evidence="1" id="KW-0472">Membrane</keyword>
<protein>
    <recommendedName>
        <fullName evidence="4">Magnesium transporter NIPA</fullName>
    </recommendedName>
</protein>
<feature type="transmembrane region" description="Helical" evidence="1">
    <location>
        <begin position="205"/>
        <end position="230"/>
    </location>
</feature>
<keyword evidence="1" id="KW-0812">Transmembrane</keyword>
<keyword evidence="1" id="KW-1133">Transmembrane helix</keyword>
<feature type="transmembrane region" description="Helical" evidence="1">
    <location>
        <begin position="59"/>
        <end position="78"/>
    </location>
</feature>
<dbReference type="AlphaFoldDB" id="A0A1G7LPL6"/>
<sequence>MILAVAALAGAVLCYGVAGDRLSTGARAGGSPLRSRTWWTGTGLQAGAFLLALVARHDLPLLVVQSAIVAALAVTAVLQQVTGVRRLRRGEAVAVLGTVLGLALLSAATVPGPAVVEGPVLGWLAAGLVLAVVGVLLPAGTWVSGALAGVGFSVGAVGARVLVSELPDRWWAFWAFPGTVWLAGVVTVGGLLLGQLHLTRGLAGAPAVPVLAVMYVVSTVVPAAIGHWLLDEQVRPGWAVAAVVGCAVALGAAVALLRGGRVPAPG</sequence>
<proteinExistence type="predicted"/>
<dbReference type="InterPro" id="IPR037185">
    <property type="entry name" value="EmrE-like"/>
</dbReference>
<feature type="transmembrane region" description="Helical" evidence="1">
    <location>
        <begin position="146"/>
        <end position="164"/>
    </location>
</feature>
<evidence type="ECO:0000313" key="2">
    <source>
        <dbReference type="EMBL" id="SDF51435.1"/>
    </source>
</evidence>
<evidence type="ECO:0008006" key="4">
    <source>
        <dbReference type="Google" id="ProtNLM"/>
    </source>
</evidence>
<dbReference type="EMBL" id="FNCF01000001">
    <property type="protein sequence ID" value="SDF51435.1"/>
    <property type="molecule type" value="Genomic_DNA"/>
</dbReference>
<evidence type="ECO:0000313" key="3">
    <source>
        <dbReference type="Proteomes" id="UP000198863"/>
    </source>
</evidence>
<dbReference type="OrthoDB" id="5143712at2"/>
<accession>A0A1G7LPL6</accession>
<dbReference type="SUPFAM" id="SSF103481">
    <property type="entry name" value="Multidrug resistance efflux transporter EmrE"/>
    <property type="match status" value="1"/>
</dbReference>
<evidence type="ECO:0000256" key="1">
    <source>
        <dbReference type="SAM" id="Phobius"/>
    </source>
</evidence>